<sequence length="388" mass="43599">MLRRLSVRALLFGILLPPFAVARTTPVTSTVPNHAEIIGYVFARDRILSPSEIAATKMTRINYAFADVKDNKVAEGFAHDAENFGVLTSLKQQNPSLKILVSVGGWTWSKNFSDMALTKKTRSIFIDSAVDFVTKYKLDGLDIDWEYPGLEGDHNKFRPEDKENYTLLLKELRIRFDREGRRQHKHLYTSIATGGSLNFLQHTEMDKVQKYVDSINLMTYDMYGGDKNTGHHSSLYTHPDDPKHVSSDKSVQNYLAAGVKENKIVLGVPFYGKGWTGVEATKNGLFQPGTSARNLHLNYGSIASTLLAPGSGYVRYWDYSSDSPYLYNATTQTWVDYEDAESLAHKALYVRGHHLGGMMFWEYTGDPNNVLLDAINIGLHPTNEATAR</sequence>
<proteinExistence type="inferred from homology"/>
<dbReference type="SUPFAM" id="SSF51445">
    <property type="entry name" value="(Trans)glycosidases"/>
    <property type="match status" value="1"/>
</dbReference>
<dbReference type="OrthoDB" id="9775889at2"/>
<evidence type="ECO:0000256" key="2">
    <source>
        <dbReference type="ARBA" id="ARBA00012729"/>
    </source>
</evidence>
<dbReference type="PANTHER" id="PTHR11177:SF317">
    <property type="entry name" value="CHITINASE 12-RELATED"/>
    <property type="match status" value="1"/>
</dbReference>
<dbReference type="GO" id="GO:0008843">
    <property type="term" value="F:endochitinase activity"/>
    <property type="evidence" value="ECO:0007669"/>
    <property type="project" value="UniProtKB-EC"/>
</dbReference>
<evidence type="ECO:0000256" key="3">
    <source>
        <dbReference type="ARBA" id="ARBA00022801"/>
    </source>
</evidence>
<feature type="chain" id="PRO_5003232794" description="chitinase" evidence="8">
    <location>
        <begin position="23"/>
        <end position="388"/>
    </location>
</feature>
<dbReference type="CDD" id="cd06548">
    <property type="entry name" value="GH18_chitinase"/>
    <property type="match status" value="1"/>
</dbReference>
<evidence type="ECO:0000313" key="11">
    <source>
        <dbReference type="Proteomes" id="UP000006844"/>
    </source>
</evidence>
<name>E8V2A6_TERSS</name>
<dbReference type="InterPro" id="IPR017853">
    <property type="entry name" value="GH"/>
</dbReference>
<keyword evidence="8" id="KW-0732">Signal</keyword>
<dbReference type="GO" id="GO:0008061">
    <property type="term" value="F:chitin binding"/>
    <property type="evidence" value="ECO:0007669"/>
    <property type="project" value="InterPro"/>
</dbReference>
<dbReference type="InterPro" id="IPR011583">
    <property type="entry name" value="Chitinase_II/V-like_cat"/>
</dbReference>
<evidence type="ECO:0000256" key="8">
    <source>
        <dbReference type="SAM" id="SignalP"/>
    </source>
</evidence>
<dbReference type="HOGENOM" id="CLU_002833_14_2_0"/>
<organism evidence="10 11">
    <name type="scientific">Terriglobus saanensis (strain ATCC BAA-1853 / DSM 23119 / SP1PR4)</name>
    <dbReference type="NCBI Taxonomy" id="401053"/>
    <lineage>
        <taxon>Bacteria</taxon>
        <taxon>Pseudomonadati</taxon>
        <taxon>Acidobacteriota</taxon>
        <taxon>Terriglobia</taxon>
        <taxon>Terriglobales</taxon>
        <taxon>Acidobacteriaceae</taxon>
        <taxon>Terriglobus</taxon>
    </lineage>
</organism>
<keyword evidence="3 6" id="KW-0378">Hydrolase</keyword>
<keyword evidence="11" id="KW-1185">Reference proteome</keyword>
<dbReference type="Pfam" id="PF00704">
    <property type="entry name" value="Glyco_hydro_18"/>
    <property type="match status" value="1"/>
</dbReference>
<dbReference type="GO" id="GO:0006032">
    <property type="term" value="P:chitin catabolic process"/>
    <property type="evidence" value="ECO:0007669"/>
    <property type="project" value="UniProtKB-KW"/>
</dbReference>
<reference evidence="10 11" key="1">
    <citation type="journal article" date="2012" name="Stand. Genomic Sci.">
        <title>Complete genome sequence of Terriglobus saanensis type strain SP1PR4(T), an Acidobacteria from tundra soil.</title>
        <authorList>
            <person name="Rawat S.R."/>
            <person name="Mannisto M.K."/>
            <person name="Starovoytov V."/>
            <person name="Goodwin L."/>
            <person name="Nolan M."/>
            <person name="Hauser L."/>
            <person name="Land M."/>
            <person name="Davenport K.W."/>
            <person name="Woyke T."/>
            <person name="Haggblom M.M."/>
        </authorList>
    </citation>
    <scope>NUCLEOTIDE SEQUENCE</scope>
    <source>
        <strain evidence="11">ATCC BAA-1853 / DSM 23119 / SP1PR4</strain>
    </source>
</reference>
<gene>
    <name evidence="10" type="ordered locus">AciPR4_0404</name>
</gene>
<evidence type="ECO:0000256" key="5">
    <source>
        <dbReference type="ARBA" id="ARBA00023295"/>
    </source>
</evidence>
<dbReference type="InterPro" id="IPR029070">
    <property type="entry name" value="Chitinase_insertion_sf"/>
</dbReference>
<evidence type="ECO:0000256" key="6">
    <source>
        <dbReference type="RuleBase" id="RU000489"/>
    </source>
</evidence>
<dbReference type="RefSeq" id="WP_013566972.1">
    <property type="nucleotide sequence ID" value="NC_014963.1"/>
</dbReference>
<comment type="catalytic activity">
    <reaction evidence="1">
        <text>Random endo-hydrolysis of N-acetyl-beta-D-glucosaminide (1-&gt;4)-beta-linkages in chitin and chitodextrins.</text>
        <dbReference type="EC" id="3.2.1.14"/>
    </reaction>
</comment>
<evidence type="ECO:0000313" key="10">
    <source>
        <dbReference type="EMBL" id="ADV81239.1"/>
    </source>
</evidence>
<dbReference type="EC" id="3.2.1.14" evidence="2"/>
<dbReference type="Proteomes" id="UP000006844">
    <property type="component" value="Chromosome"/>
</dbReference>
<evidence type="ECO:0000259" key="9">
    <source>
        <dbReference type="PROSITE" id="PS51910"/>
    </source>
</evidence>
<dbReference type="InterPro" id="IPR001223">
    <property type="entry name" value="Glyco_hydro18_cat"/>
</dbReference>
<dbReference type="PANTHER" id="PTHR11177">
    <property type="entry name" value="CHITINASE"/>
    <property type="match status" value="1"/>
</dbReference>
<dbReference type="AlphaFoldDB" id="E8V2A6"/>
<evidence type="ECO:0000256" key="4">
    <source>
        <dbReference type="ARBA" id="ARBA00023024"/>
    </source>
</evidence>
<evidence type="ECO:0000256" key="7">
    <source>
        <dbReference type="RuleBase" id="RU004453"/>
    </source>
</evidence>
<evidence type="ECO:0000256" key="1">
    <source>
        <dbReference type="ARBA" id="ARBA00000822"/>
    </source>
</evidence>
<dbReference type="eggNOG" id="COG3325">
    <property type="taxonomic scope" value="Bacteria"/>
</dbReference>
<feature type="signal peptide" evidence="8">
    <location>
        <begin position="1"/>
        <end position="22"/>
    </location>
</feature>
<dbReference type="KEGG" id="tsa:AciPR4_0404"/>
<feature type="domain" description="GH18" evidence="9">
    <location>
        <begin position="35"/>
        <end position="382"/>
    </location>
</feature>
<dbReference type="InterPro" id="IPR050314">
    <property type="entry name" value="Glycosyl_Hydrlase_18"/>
</dbReference>
<dbReference type="Gene3D" id="3.10.50.10">
    <property type="match status" value="1"/>
</dbReference>
<dbReference type="SUPFAM" id="SSF54556">
    <property type="entry name" value="Chitinase insertion domain"/>
    <property type="match status" value="1"/>
</dbReference>
<dbReference type="InterPro" id="IPR001579">
    <property type="entry name" value="Glyco_hydro_18_chit_AS"/>
</dbReference>
<dbReference type="Gene3D" id="3.20.20.80">
    <property type="entry name" value="Glycosidases"/>
    <property type="match status" value="1"/>
</dbReference>
<keyword evidence="4" id="KW-0119">Carbohydrate metabolism</keyword>
<keyword evidence="5 6" id="KW-0326">Glycosidase</keyword>
<keyword evidence="4" id="KW-0146">Chitin degradation</keyword>
<protein>
    <recommendedName>
        <fullName evidence="2">chitinase</fullName>
        <ecNumber evidence="2">3.2.1.14</ecNumber>
    </recommendedName>
</protein>
<dbReference type="PROSITE" id="PS51910">
    <property type="entry name" value="GH18_2"/>
    <property type="match status" value="1"/>
</dbReference>
<dbReference type="PROSITE" id="PS01095">
    <property type="entry name" value="GH18_1"/>
    <property type="match status" value="1"/>
</dbReference>
<dbReference type="STRING" id="401053.AciPR4_0404"/>
<dbReference type="GO" id="GO:0005975">
    <property type="term" value="P:carbohydrate metabolic process"/>
    <property type="evidence" value="ECO:0007669"/>
    <property type="project" value="InterPro"/>
</dbReference>
<dbReference type="SMART" id="SM00636">
    <property type="entry name" value="Glyco_18"/>
    <property type="match status" value="1"/>
</dbReference>
<comment type="similarity">
    <text evidence="7">Belongs to the glycosyl hydrolase 18 family.</text>
</comment>
<accession>E8V2A6</accession>
<dbReference type="EMBL" id="CP002467">
    <property type="protein sequence ID" value="ADV81239.1"/>
    <property type="molecule type" value="Genomic_DNA"/>
</dbReference>
<keyword evidence="4" id="KW-0624">Polysaccharide degradation</keyword>